<dbReference type="RefSeq" id="WP_067988933.1">
    <property type="nucleotide sequence ID" value="NZ_VMSD01000019.1"/>
</dbReference>
<dbReference type="Pfam" id="PF13340">
    <property type="entry name" value="DUF4096"/>
    <property type="match status" value="1"/>
</dbReference>
<keyword evidence="3" id="KW-1185">Reference proteome</keyword>
<protein>
    <submittedName>
        <fullName evidence="2">Transposase</fullName>
    </submittedName>
</protein>
<evidence type="ECO:0000313" key="3">
    <source>
        <dbReference type="Proteomes" id="UP000798951"/>
    </source>
</evidence>
<accession>A0ABQ6YE77</accession>
<comment type="caution">
    <text evidence="2">The sequence shown here is derived from an EMBL/GenBank/DDBJ whole genome shotgun (WGS) entry which is preliminary data.</text>
</comment>
<organism evidence="2 3">
    <name type="scientific">Nocardia caishijiensis</name>
    <dbReference type="NCBI Taxonomy" id="184756"/>
    <lineage>
        <taxon>Bacteria</taxon>
        <taxon>Bacillati</taxon>
        <taxon>Actinomycetota</taxon>
        <taxon>Actinomycetes</taxon>
        <taxon>Mycobacteriales</taxon>
        <taxon>Nocardiaceae</taxon>
        <taxon>Nocardia</taxon>
    </lineage>
</organism>
<evidence type="ECO:0000313" key="2">
    <source>
        <dbReference type="EMBL" id="KAF0835711.1"/>
    </source>
</evidence>
<gene>
    <name evidence="2" type="ORF">FNL39_11913</name>
</gene>
<name>A0ABQ6YE77_9NOCA</name>
<dbReference type="EMBL" id="VMSD01000019">
    <property type="protein sequence ID" value="KAF0835711.1"/>
    <property type="molecule type" value="Genomic_DNA"/>
</dbReference>
<dbReference type="Proteomes" id="UP000798951">
    <property type="component" value="Unassembled WGS sequence"/>
</dbReference>
<reference evidence="2 3" key="1">
    <citation type="submission" date="2019-07" db="EMBL/GenBank/DDBJ databases">
        <title>Genomic Encyclopedia of Type Strains, Phase IV (KMG-IV): sequencing the most valuable type-strain genomes for metagenomic binning, comparative biology and taxonomic classification.</title>
        <authorList>
            <person name="Goeker M."/>
        </authorList>
    </citation>
    <scope>NUCLEOTIDE SEQUENCE [LARGE SCALE GENOMIC DNA]</scope>
    <source>
        <strain evidence="2 3">DSM 44831</strain>
    </source>
</reference>
<proteinExistence type="predicted"/>
<sequence>MAEILGNKFELLANYLEPKFGNLYEFNVANDGDIGYDPQEWTDELREAVRHYLLHEVPKDVGTYLFGDGSELAADASKEAHIDRMLEAEPWEVAQEVRVAAVAATPSLRDVIEPTEDWPLEDVRLDAATWLETHREKVDWAELVEHSRYHHSGVTPTPLELVGRVAPCDLLAACDYVVGSVDFDLTDAEWAQMVPYLPTGRWGSQQSEVLKRKRVIFNAIRFKMAYILTWNELPSRYRVCKSVYQVFRHYLRAGLFDRLLRGLRGDAEMHRVTEWLEQIATRYGDAKATTQGVPA</sequence>
<evidence type="ECO:0000259" key="1">
    <source>
        <dbReference type="Pfam" id="PF13340"/>
    </source>
</evidence>
<feature type="domain" description="Insertion element IS402-like" evidence="1">
    <location>
        <begin position="185"/>
        <end position="259"/>
    </location>
</feature>
<dbReference type="InterPro" id="IPR025161">
    <property type="entry name" value="IS402-like_dom"/>
</dbReference>